<organism evidence="1 2">
    <name type="scientific">Adineta steineri</name>
    <dbReference type="NCBI Taxonomy" id="433720"/>
    <lineage>
        <taxon>Eukaryota</taxon>
        <taxon>Metazoa</taxon>
        <taxon>Spiralia</taxon>
        <taxon>Gnathifera</taxon>
        <taxon>Rotifera</taxon>
        <taxon>Eurotatoria</taxon>
        <taxon>Bdelloidea</taxon>
        <taxon>Adinetida</taxon>
        <taxon>Adinetidae</taxon>
        <taxon>Adineta</taxon>
    </lineage>
</organism>
<reference evidence="1" key="1">
    <citation type="submission" date="2021-02" db="EMBL/GenBank/DDBJ databases">
        <authorList>
            <person name="Nowell W R."/>
        </authorList>
    </citation>
    <scope>NUCLEOTIDE SEQUENCE</scope>
</reference>
<sequence length="202" mass="23631">MQCFQWCWRKLHKNRNGKKMHYEEQSQCFKMIPINDDVDHAWSEFERYSTNGYMRPLLDDQATALVKGTMTDVTSDSTSNNADELKRIKTLVIDLQTRFVQMETRCDRWITDMKEITTSMNWMMMAIANAKMGESEPPLIRDTSRTSSISQKRLSDTIYNRSNQQLNKEYATAGQPLLQQEQSVTPEVRIEMALRTNNNNDI</sequence>
<dbReference type="AlphaFoldDB" id="A0A819ALL0"/>
<gene>
    <name evidence="1" type="ORF">KXQ929_LOCUS16175</name>
</gene>
<name>A0A819ALL0_9BILA</name>
<dbReference type="EMBL" id="CAJOBB010000967">
    <property type="protein sequence ID" value="CAF3785990.1"/>
    <property type="molecule type" value="Genomic_DNA"/>
</dbReference>
<protein>
    <submittedName>
        <fullName evidence="1">Uncharacterized protein</fullName>
    </submittedName>
</protein>
<accession>A0A819ALL0</accession>
<dbReference type="Proteomes" id="UP000663868">
    <property type="component" value="Unassembled WGS sequence"/>
</dbReference>
<proteinExistence type="predicted"/>
<evidence type="ECO:0000313" key="1">
    <source>
        <dbReference type="EMBL" id="CAF3785990.1"/>
    </source>
</evidence>
<comment type="caution">
    <text evidence="1">The sequence shown here is derived from an EMBL/GenBank/DDBJ whole genome shotgun (WGS) entry which is preliminary data.</text>
</comment>
<evidence type="ECO:0000313" key="2">
    <source>
        <dbReference type="Proteomes" id="UP000663868"/>
    </source>
</evidence>